<reference evidence="1 2" key="1">
    <citation type="submission" date="2015-11" db="EMBL/GenBank/DDBJ databases">
        <title>Genomic analysis of 38 Legionella species identifies large and diverse effector repertoires.</title>
        <authorList>
            <person name="Burstein D."/>
            <person name="Amaro F."/>
            <person name="Zusman T."/>
            <person name="Lifshitz Z."/>
            <person name="Cohen O."/>
            <person name="Gilbert J.A."/>
            <person name="Pupko T."/>
            <person name="Shuman H.A."/>
            <person name="Segal G."/>
        </authorList>
    </citation>
    <scope>NUCLEOTIDE SEQUENCE [LARGE SCALE GENOMIC DNA]</scope>
    <source>
        <strain evidence="1 2">ATCC 49655</strain>
    </source>
</reference>
<gene>
    <name evidence="1" type="ORF">Lsha_1685</name>
</gene>
<dbReference type="STRING" id="1122169.Lsha_1685"/>
<evidence type="ECO:0008006" key="3">
    <source>
        <dbReference type="Google" id="ProtNLM"/>
    </source>
</evidence>
<dbReference type="EMBL" id="LNYW01000046">
    <property type="protein sequence ID" value="KTD59935.1"/>
    <property type="molecule type" value="Genomic_DNA"/>
</dbReference>
<evidence type="ECO:0000313" key="1">
    <source>
        <dbReference type="EMBL" id="KTD59935.1"/>
    </source>
</evidence>
<dbReference type="RefSeq" id="WP_018575947.1">
    <property type="nucleotide sequence ID" value="NZ_KB892382.1"/>
</dbReference>
<sequence length="56" mass="6715">MKTNTEEIKDEVCELYFKRKVPVNEICKLVDAGFVYVISCIHHYKPYNNSEHYIVY</sequence>
<organism evidence="1 2">
    <name type="scientific">Legionella shakespearei DSM 23087</name>
    <dbReference type="NCBI Taxonomy" id="1122169"/>
    <lineage>
        <taxon>Bacteria</taxon>
        <taxon>Pseudomonadati</taxon>
        <taxon>Pseudomonadota</taxon>
        <taxon>Gammaproteobacteria</taxon>
        <taxon>Legionellales</taxon>
        <taxon>Legionellaceae</taxon>
        <taxon>Legionella</taxon>
    </lineage>
</organism>
<keyword evidence="2" id="KW-1185">Reference proteome</keyword>
<name>A0A0W0YTA4_9GAMM</name>
<evidence type="ECO:0000313" key="2">
    <source>
        <dbReference type="Proteomes" id="UP000054600"/>
    </source>
</evidence>
<comment type="caution">
    <text evidence="1">The sequence shown here is derived from an EMBL/GenBank/DDBJ whole genome shotgun (WGS) entry which is preliminary data.</text>
</comment>
<dbReference type="AlphaFoldDB" id="A0A0W0YTA4"/>
<accession>A0A0W0YTA4</accession>
<proteinExistence type="predicted"/>
<protein>
    <recommendedName>
        <fullName evidence="3">Transposase</fullName>
    </recommendedName>
</protein>
<dbReference type="Proteomes" id="UP000054600">
    <property type="component" value="Unassembled WGS sequence"/>
</dbReference>
<dbReference type="PATRIC" id="fig|1122169.6.peg.1937"/>